<feature type="signal peptide" evidence="1">
    <location>
        <begin position="1"/>
        <end position="20"/>
    </location>
</feature>
<protein>
    <recommendedName>
        <fullName evidence="4">TraB/GumN family protein</fullName>
    </recommendedName>
</protein>
<keyword evidence="1" id="KW-0732">Signal</keyword>
<reference evidence="2 3" key="1">
    <citation type="submission" date="2020-11" db="EMBL/GenBank/DDBJ databases">
        <title>Winogradskyella marina sp. nov., isolated from marine sediment.</title>
        <authorList>
            <person name="Bo J."/>
            <person name="Wang S."/>
            <person name="Song X."/>
            <person name="Du Z."/>
        </authorList>
    </citation>
    <scope>NUCLEOTIDE SEQUENCE [LARGE SCALE GENOMIC DNA]</scope>
    <source>
        <strain evidence="2 3">F6397</strain>
    </source>
</reference>
<dbReference type="RefSeq" id="WP_195870801.1">
    <property type="nucleotide sequence ID" value="NZ_JADOET010000004.1"/>
</dbReference>
<sequence length="315" mass="36313">MRTLFAIITVLFMSSLTGNAQDTQKEIVIVGTMHKVPNIVKRSYKPMLRRAKNYNPTAIYVESPQGKDSLSWDYLKDGWSKSYKAFYYLSDSLQQVFTPNLDKYNAILDKEFSVMTSEDLEYLITTFAYRRDNANYEFYSYIKTYGIDGPKKPTQHEDGDLTFKLALHQNIKLLQSMDDQQTNKEYHEAWTKCNKEGRSNGNNAINIKMNKKAYNSAILPAIFRGLGKHTNKRKSLEQLHKSSSFTYVTVQTEGCTEGERYWNERNMRMAKNISEQVTASNSQRNIVIVGAAHVIGLEKELKENYPDLRVVLVSE</sequence>
<dbReference type="InterPro" id="IPR043749">
    <property type="entry name" value="DUF5694"/>
</dbReference>
<organism evidence="2 3">
    <name type="scientific">Winogradskyella marina</name>
    <dbReference type="NCBI Taxonomy" id="2785530"/>
    <lineage>
        <taxon>Bacteria</taxon>
        <taxon>Pseudomonadati</taxon>
        <taxon>Bacteroidota</taxon>
        <taxon>Flavobacteriia</taxon>
        <taxon>Flavobacteriales</taxon>
        <taxon>Flavobacteriaceae</taxon>
        <taxon>Winogradskyella</taxon>
    </lineage>
</organism>
<proteinExistence type="predicted"/>
<evidence type="ECO:0000313" key="2">
    <source>
        <dbReference type="EMBL" id="MBF8149524.1"/>
    </source>
</evidence>
<dbReference type="Pfam" id="PF18950">
    <property type="entry name" value="DUF5694"/>
    <property type="match status" value="1"/>
</dbReference>
<comment type="caution">
    <text evidence="2">The sequence shown here is derived from an EMBL/GenBank/DDBJ whole genome shotgun (WGS) entry which is preliminary data.</text>
</comment>
<evidence type="ECO:0000313" key="3">
    <source>
        <dbReference type="Proteomes" id="UP000611215"/>
    </source>
</evidence>
<dbReference type="EMBL" id="JADOET010000004">
    <property type="protein sequence ID" value="MBF8149524.1"/>
    <property type="molecule type" value="Genomic_DNA"/>
</dbReference>
<name>A0ABS0EGE5_9FLAO</name>
<accession>A0ABS0EGE5</accession>
<feature type="chain" id="PRO_5046384225" description="TraB/GumN family protein" evidence="1">
    <location>
        <begin position="21"/>
        <end position="315"/>
    </location>
</feature>
<gene>
    <name evidence="2" type="ORF">ITJ86_06420</name>
</gene>
<evidence type="ECO:0008006" key="4">
    <source>
        <dbReference type="Google" id="ProtNLM"/>
    </source>
</evidence>
<keyword evidence="3" id="KW-1185">Reference proteome</keyword>
<dbReference type="Proteomes" id="UP000611215">
    <property type="component" value="Unassembled WGS sequence"/>
</dbReference>
<evidence type="ECO:0000256" key="1">
    <source>
        <dbReference type="SAM" id="SignalP"/>
    </source>
</evidence>